<dbReference type="InterPro" id="IPR052513">
    <property type="entry name" value="Thioester_dehydratase-like"/>
</dbReference>
<dbReference type="PANTHER" id="PTHR34075:SF5">
    <property type="entry name" value="BLR3430 PROTEIN"/>
    <property type="match status" value="1"/>
</dbReference>
<dbReference type="OrthoDB" id="9573at2157"/>
<dbReference type="EMBL" id="AOHZ01000086">
    <property type="protein sequence ID" value="ELY50438.1"/>
    <property type="molecule type" value="Genomic_DNA"/>
</dbReference>
<dbReference type="InterPro" id="IPR012340">
    <property type="entry name" value="NA-bd_OB-fold"/>
</dbReference>
<dbReference type="RefSeq" id="WP_007261088.1">
    <property type="nucleotide sequence ID" value="NZ_AOHZ01000086.1"/>
</dbReference>
<comment type="caution">
    <text evidence="3">The sequence shown here is derived from an EMBL/GenBank/DDBJ whole genome shotgun (WGS) entry which is preliminary data.</text>
</comment>
<evidence type="ECO:0000313" key="4">
    <source>
        <dbReference type="Proteomes" id="UP000011602"/>
    </source>
</evidence>
<dbReference type="PANTHER" id="PTHR34075">
    <property type="entry name" value="BLR3430 PROTEIN"/>
    <property type="match status" value="1"/>
</dbReference>
<sequence length="129" mass="13962">MSEHSDASDGEYDEFLDALADGRGYYYACSNGHETVPPRQVCPHCGDRDLEREPLPETGEIVTHTTVTVPSPRFADEAPYVTAVASVGPVRLTGIVRGIEPDDVAVGRDVTVTVESTEAADDRTIVFRP</sequence>
<reference evidence="3 4" key="1">
    <citation type="journal article" date="2014" name="PLoS Genet.">
        <title>Phylogenetically driven sequencing of extremely halophilic archaea reveals strategies for static and dynamic osmo-response.</title>
        <authorList>
            <person name="Becker E.A."/>
            <person name="Seitzer P.M."/>
            <person name="Tritt A."/>
            <person name="Larsen D."/>
            <person name="Krusor M."/>
            <person name="Yao A.I."/>
            <person name="Wu D."/>
            <person name="Madern D."/>
            <person name="Eisen J.A."/>
            <person name="Darling A.E."/>
            <person name="Facciotti M.T."/>
        </authorList>
    </citation>
    <scope>NUCLEOTIDE SEQUENCE [LARGE SCALE GENOMIC DNA]</scope>
    <source>
        <strain evidence="3 4">JCM 12255</strain>
    </source>
</reference>
<evidence type="ECO:0000259" key="2">
    <source>
        <dbReference type="Pfam" id="PF12172"/>
    </source>
</evidence>
<gene>
    <name evidence="3" type="ORF">C493_19161</name>
</gene>
<accession>L9WQ20</accession>
<evidence type="ECO:0000313" key="3">
    <source>
        <dbReference type="EMBL" id="ELY50438.1"/>
    </source>
</evidence>
<dbReference type="Proteomes" id="UP000011602">
    <property type="component" value="Unassembled WGS sequence"/>
</dbReference>
<protein>
    <submittedName>
        <fullName evidence="3">Uncharacterized protein</fullName>
    </submittedName>
</protein>
<dbReference type="InterPro" id="IPR022002">
    <property type="entry name" value="ChsH2_Znr"/>
</dbReference>
<dbReference type="InterPro" id="IPR002878">
    <property type="entry name" value="ChsH2_C"/>
</dbReference>
<name>L9WQ20_9EURY</name>
<dbReference type="eggNOG" id="arCOG01286">
    <property type="taxonomic scope" value="Archaea"/>
</dbReference>
<dbReference type="SUPFAM" id="SSF50249">
    <property type="entry name" value="Nucleic acid-binding proteins"/>
    <property type="match status" value="1"/>
</dbReference>
<feature type="domain" description="ChsH2 C-terminal OB-fold" evidence="1">
    <location>
        <begin position="54"/>
        <end position="114"/>
    </location>
</feature>
<dbReference type="Pfam" id="PF12172">
    <property type="entry name" value="zf-ChsH2"/>
    <property type="match status" value="1"/>
</dbReference>
<feature type="domain" description="ChsH2 rubredoxin-like zinc ribbon" evidence="2">
    <location>
        <begin position="17"/>
        <end position="51"/>
    </location>
</feature>
<dbReference type="Gene3D" id="6.10.30.10">
    <property type="match status" value="1"/>
</dbReference>
<dbReference type="STRING" id="1227499.C493_19161"/>
<organism evidence="3 4">
    <name type="scientific">Natronolimnohabitans innermongolicus JCM 12255</name>
    <dbReference type="NCBI Taxonomy" id="1227499"/>
    <lineage>
        <taxon>Archaea</taxon>
        <taxon>Methanobacteriati</taxon>
        <taxon>Methanobacteriota</taxon>
        <taxon>Stenosarchaea group</taxon>
        <taxon>Halobacteria</taxon>
        <taxon>Halobacteriales</taxon>
        <taxon>Natrialbaceae</taxon>
        <taxon>Natronolimnohabitans</taxon>
    </lineage>
</organism>
<dbReference type="AlphaFoldDB" id="L9WQ20"/>
<keyword evidence="4" id="KW-1185">Reference proteome</keyword>
<proteinExistence type="predicted"/>
<dbReference type="Pfam" id="PF01796">
    <property type="entry name" value="OB_ChsH2_C"/>
    <property type="match status" value="1"/>
</dbReference>
<evidence type="ECO:0000259" key="1">
    <source>
        <dbReference type="Pfam" id="PF01796"/>
    </source>
</evidence>